<dbReference type="GO" id="GO:0000150">
    <property type="term" value="F:DNA strand exchange activity"/>
    <property type="evidence" value="ECO:0007669"/>
    <property type="project" value="InterPro"/>
</dbReference>
<organism evidence="7">
    <name type="scientific">Indivirus ILV1</name>
    <dbReference type="NCBI Taxonomy" id="1977633"/>
    <lineage>
        <taxon>Viruses</taxon>
        <taxon>Varidnaviria</taxon>
        <taxon>Bamfordvirae</taxon>
        <taxon>Nucleocytoviricota</taxon>
        <taxon>Megaviricetes</taxon>
        <taxon>Imitervirales</taxon>
        <taxon>Mimiviridae</taxon>
        <taxon>Klosneuvirinae</taxon>
        <taxon>Indivirus</taxon>
    </lineage>
</organism>
<sequence>MDKYISRKEVLSVLKIHYHTLYRMIDRNEIQTVKVGSKILFNLDKYLRDQGIKTQKRKICYCRVSSSKQKEDLLRQIKYMKTKYPSYEIISDIGSSLNFERKGLQEIIDIAIKGDIDVLVITYKDRLARIGYELIESIIQRYSNGKIEIINSSEEETPEEEMTKDIITIMNVYVAKINGLRKYKKKLTDTIKNGKNNIK</sequence>
<dbReference type="InterPro" id="IPR010093">
    <property type="entry name" value="SinI_DNA-bd"/>
</dbReference>
<dbReference type="NCBIfam" id="NF033518">
    <property type="entry name" value="transpos_IS607"/>
    <property type="match status" value="1"/>
</dbReference>
<dbReference type="PANTHER" id="PTHR36172:SF1">
    <property type="entry name" value="RESOLVASE-RELATED"/>
    <property type="match status" value="1"/>
</dbReference>
<protein>
    <submittedName>
        <fullName evidence="7">Resolvase</fullName>
    </submittedName>
</protein>
<dbReference type="InterPro" id="IPR036162">
    <property type="entry name" value="Resolvase-like_N_sf"/>
</dbReference>
<proteinExistence type="predicted"/>
<dbReference type="InterPro" id="IPR006118">
    <property type="entry name" value="Recombinase_CS"/>
</dbReference>
<dbReference type="InterPro" id="IPR006119">
    <property type="entry name" value="Resolv_N"/>
</dbReference>
<dbReference type="InterPro" id="IPR048046">
    <property type="entry name" value="Transpos_IS607"/>
</dbReference>
<keyword evidence="3" id="KW-0233">DNA recombination</keyword>
<keyword evidence="1" id="KW-0229">DNA integration</keyword>
<dbReference type="NCBIfam" id="TIGR01764">
    <property type="entry name" value="excise"/>
    <property type="match status" value="1"/>
</dbReference>
<evidence type="ECO:0000256" key="5">
    <source>
        <dbReference type="PROSITE-ProRule" id="PRU10137"/>
    </source>
</evidence>
<dbReference type="Gene3D" id="3.40.50.1390">
    <property type="entry name" value="Resolvase, N-terminal catalytic domain"/>
    <property type="match status" value="1"/>
</dbReference>
<dbReference type="Pfam" id="PF00239">
    <property type="entry name" value="Resolvase"/>
    <property type="match status" value="1"/>
</dbReference>
<dbReference type="Gene3D" id="1.10.287.2170">
    <property type="match status" value="1"/>
</dbReference>
<keyword evidence="2" id="KW-0238">DNA-binding</keyword>
<dbReference type="PROSITE" id="PS00397">
    <property type="entry name" value="RECOMBINASES_1"/>
    <property type="match status" value="1"/>
</dbReference>
<evidence type="ECO:0000256" key="1">
    <source>
        <dbReference type="ARBA" id="ARBA00022908"/>
    </source>
</evidence>
<dbReference type="InterPro" id="IPR051491">
    <property type="entry name" value="Recombinase/Transposase-rel"/>
</dbReference>
<dbReference type="EMBL" id="KY684091">
    <property type="protein sequence ID" value="ARF09985.1"/>
    <property type="molecule type" value="Genomic_DNA"/>
</dbReference>
<dbReference type="GO" id="GO:0015074">
    <property type="term" value="P:DNA integration"/>
    <property type="evidence" value="ECO:0007669"/>
    <property type="project" value="UniProtKB-KW"/>
</dbReference>
<feature type="active site" description="O-(5'-phospho-DNA)-serine intermediate" evidence="4 5">
    <location>
        <position position="65"/>
    </location>
</feature>
<evidence type="ECO:0000256" key="4">
    <source>
        <dbReference type="PIRSR" id="PIRSR606118-50"/>
    </source>
</evidence>
<name>A0A1V0SE39_9VIRU</name>
<evidence type="ECO:0000313" key="7">
    <source>
        <dbReference type="EMBL" id="ARF09985.1"/>
    </source>
</evidence>
<dbReference type="PROSITE" id="PS51736">
    <property type="entry name" value="RECOMBINASES_3"/>
    <property type="match status" value="1"/>
</dbReference>
<dbReference type="PANTHER" id="PTHR36172">
    <property type="match status" value="1"/>
</dbReference>
<dbReference type="SUPFAM" id="SSF53041">
    <property type="entry name" value="Resolvase-like"/>
    <property type="match status" value="1"/>
</dbReference>
<evidence type="ECO:0000256" key="3">
    <source>
        <dbReference type="ARBA" id="ARBA00023172"/>
    </source>
</evidence>
<dbReference type="SMART" id="SM00857">
    <property type="entry name" value="Resolvase"/>
    <property type="match status" value="1"/>
</dbReference>
<dbReference type="GO" id="GO:0003677">
    <property type="term" value="F:DNA binding"/>
    <property type="evidence" value="ECO:0007669"/>
    <property type="project" value="UniProtKB-KW"/>
</dbReference>
<evidence type="ECO:0000256" key="2">
    <source>
        <dbReference type="ARBA" id="ARBA00023125"/>
    </source>
</evidence>
<reference evidence="7" key="1">
    <citation type="journal article" date="2017" name="Science">
        <title>Giant viruses with an expanded complement of translation system components.</title>
        <authorList>
            <person name="Schulz F."/>
            <person name="Yutin N."/>
            <person name="Ivanova N.N."/>
            <person name="Ortega D.R."/>
            <person name="Lee T.K."/>
            <person name="Vierheilig J."/>
            <person name="Daims H."/>
            <person name="Horn M."/>
            <person name="Wagner M."/>
            <person name="Jensen G.J."/>
            <person name="Kyrpides N.C."/>
            <person name="Koonin E.V."/>
            <person name="Woyke T."/>
        </authorList>
    </citation>
    <scope>NUCLEOTIDE SEQUENCE</scope>
    <source>
        <strain evidence="7">ILV1</strain>
    </source>
</reference>
<evidence type="ECO:0000259" key="6">
    <source>
        <dbReference type="PROSITE" id="PS51736"/>
    </source>
</evidence>
<feature type="domain" description="Resolvase/invertase-type recombinase catalytic" evidence="6">
    <location>
        <begin position="57"/>
        <end position="198"/>
    </location>
</feature>
<accession>A0A1V0SE39</accession>
<gene>
    <name evidence="7" type="ORF">Indivirus_7_1</name>
</gene>